<dbReference type="InterPro" id="IPR003613">
    <property type="entry name" value="Ubox_domain"/>
</dbReference>
<dbReference type="EMBL" id="OC918311">
    <property type="protein sequence ID" value="CAD7649138.1"/>
    <property type="molecule type" value="Genomic_DNA"/>
</dbReference>
<evidence type="ECO:0000313" key="5">
    <source>
        <dbReference type="EMBL" id="CAD7649138.1"/>
    </source>
</evidence>
<dbReference type="SMART" id="SM00504">
    <property type="entry name" value="Ubox"/>
    <property type="match status" value="1"/>
</dbReference>
<dbReference type="InterPro" id="IPR013083">
    <property type="entry name" value="Znf_RING/FYVE/PHD"/>
</dbReference>
<dbReference type="SUPFAM" id="SSF57850">
    <property type="entry name" value="RING/U-box"/>
    <property type="match status" value="1"/>
</dbReference>
<dbReference type="PANTHER" id="PTHR10131:SF94">
    <property type="entry name" value="TNF RECEPTOR-ASSOCIATED FACTOR 4"/>
    <property type="match status" value="1"/>
</dbReference>
<dbReference type="EMBL" id="CAJPVJ010003486">
    <property type="protein sequence ID" value="CAG2167621.1"/>
    <property type="molecule type" value="Genomic_DNA"/>
</dbReference>
<keyword evidence="1 3" id="KW-0479">Metal-binding</keyword>
<keyword evidence="1 3" id="KW-0863">Zinc-finger</keyword>
<dbReference type="OrthoDB" id="6477069at2759"/>
<dbReference type="GO" id="GO:0016567">
    <property type="term" value="P:protein ubiquitination"/>
    <property type="evidence" value="ECO:0007669"/>
    <property type="project" value="InterPro"/>
</dbReference>
<dbReference type="Gene3D" id="3.30.40.10">
    <property type="entry name" value="Zinc/RING finger domain, C3HC4 (zinc finger)"/>
    <property type="match status" value="1"/>
</dbReference>
<reference evidence="5" key="1">
    <citation type="submission" date="2020-11" db="EMBL/GenBank/DDBJ databases">
        <authorList>
            <person name="Tran Van P."/>
        </authorList>
    </citation>
    <scope>NUCLEOTIDE SEQUENCE</scope>
</reference>
<dbReference type="Proteomes" id="UP000728032">
    <property type="component" value="Unassembled WGS sequence"/>
</dbReference>
<protein>
    <recommendedName>
        <fullName evidence="4">RING-type domain-containing protein</fullName>
    </recommendedName>
</protein>
<evidence type="ECO:0000313" key="6">
    <source>
        <dbReference type="Proteomes" id="UP000728032"/>
    </source>
</evidence>
<evidence type="ECO:0000256" key="1">
    <source>
        <dbReference type="ARBA" id="ARBA00022771"/>
    </source>
</evidence>
<dbReference type="GO" id="GO:0004842">
    <property type="term" value="F:ubiquitin-protein transferase activity"/>
    <property type="evidence" value="ECO:0007669"/>
    <property type="project" value="InterPro"/>
</dbReference>
<dbReference type="PANTHER" id="PTHR10131">
    <property type="entry name" value="TNF RECEPTOR ASSOCIATED FACTOR"/>
    <property type="match status" value="1"/>
</dbReference>
<feature type="domain" description="RING-type" evidence="4">
    <location>
        <begin position="22"/>
        <end position="61"/>
    </location>
</feature>
<accession>A0A7R9LWL9</accession>
<organism evidence="5">
    <name type="scientific">Oppiella nova</name>
    <dbReference type="NCBI Taxonomy" id="334625"/>
    <lineage>
        <taxon>Eukaryota</taxon>
        <taxon>Metazoa</taxon>
        <taxon>Ecdysozoa</taxon>
        <taxon>Arthropoda</taxon>
        <taxon>Chelicerata</taxon>
        <taxon>Arachnida</taxon>
        <taxon>Acari</taxon>
        <taxon>Acariformes</taxon>
        <taxon>Sarcoptiformes</taxon>
        <taxon>Oribatida</taxon>
        <taxon>Brachypylina</taxon>
        <taxon>Oppioidea</taxon>
        <taxon>Oppiidae</taxon>
        <taxon>Oppiella</taxon>
    </lineage>
</organism>
<keyword evidence="2" id="KW-0862">Zinc</keyword>
<evidence type="ECO:0000256" key="2">
    <source>
        <dbReference type="ARBA" id="ARBA00022833"/>
    </source>
</evidence>
<dbReference type="InterPro" id="IPR001841">
    <property type="entry name" value="Znf_RING"/>
</dbReference>
<dbReference type="PROSITE" id="PS50089">
    <property type="entry name" value="ZF_RING_2"/>
    <property type="match status" value="1"/>
</dbReference>
<dbReference type="AlphaFoldDB" id="A0A7R9LWL9"/>
<gene>
    <name evidence="5" type="ORF">ONB1V03_LOCUS7118</name>
</gene>
<name>A0A7R9LWL9_9ACAR</name>
<keyword evidence="6" id="KW-1185">Reference proteome</keyword>
<dbReference type="Pfam" id="PF04564">
    <property type="entry name" value="U-box"/>
    <property type="match status" value="1"/>
</dbReference>
<evidence type="ECO:0000256" key="3">
    <source>
        <dbReference type="PROSITE-ProRule" id="PRU00175"/>
    </source>
</evidence>
<proteinExistence type="predicted"/>
<evidence type="ECO:0000259" key="4">
    <source>
        <dbReference type="PROSITE" id="PS50089"/>
    </source>
</evidence>
<sequence>MPGYDVSRFPNLSEKEKSEYTCSICRDIFCCPMTTPCCLQTFCEDCITGWLQNNNTCPYDRERLTLDKLSRAPRVLVNMIGNLNIQCDFWDIGCRDVVKLEDLIQHNAICEHNEANRPKTCDVCYSDKTRDHDCVEALLEAKCIANDEIDLLKRNVKQLKIENDNFLITIQNMSSGGSESNFGTELRKLQVHTCYIRYQVTSQFDD</sequence>
<dbReference type="GO" id="GO:0008270">
    <property type="term" value="F:zinc ion binding"/>
    <property type="evidence" value="ECO:0007669"/>
    <property type="project" value="UniProtKB-KW"/>
</dbReference>